<dbReference type="GO" id="GO:0016614">
    <property type="term" value="F:oxidoreductase activity, acting on CH-OH group of donors"/>
    <property type="evidence" value="ECO:0007669"/>
    <property type="project" value="UniProtKB-ARBA"/>
</dbReference>
<evidence type="ECO:0000313" key="4">
    <source>
        <dbReference type="Proteomes" id="UP000320095"/>
    </source>
</evidence>
<dbReference type="PRINTS" id="PR00081">
    <property type="entry name" value="GDHRDH"/>
</dbReference>
<gene>
    <name evidence="3" type="ORF">EAH80_11050</name>
</gene>
<dbReference type="FunFam" id="3.40.50.720:FF:000084">
    <property type="entry name" value="Short-chain dehydrogenase reductase"/>
    <property type="match status" value="1"/>
</dbReference>
<reference evidence="3 4" key="1">
    <citation type="journal article" date="2019" name="Environ. Microbiol.">
        <title>Species interactions and distinct microbial communities in high Arctic permafrost affected cryosols are associated with the CH4 and CO2 gas fluxes.</title>
        <authorList>
            <person name="Altshuler I."/>
            <person name="Hamel J."/>
            <person name="Turney S."/>
            <person name="Magnuson E."/>
            <person name="Levesque R."/>
            <person name="Greer C."/>
            <person name="Whyte L.G."/>
        </authorList>
    </citation>
    <scope>NUCLEOTIDE SEQUENCE [LARGE SCALE GENOMIC DNA]</scope>
    <source>
        <strain evidence="3 4">S5.20</strain>
    </source>
</reference>
<evidence type="ECO:0000256" key="1">
    <source>
        <dbReference type="ARBA" id="ARBA00006484"/>
    </source>
</evidence>
<protein>
    <submittedName>
        <fullName evidence="3">SDR family oxidoreductase</fullName>
    </submittedName>
</protein>
<dbReference type="OrthoDB" id="9803333at2"/>
<keyword evidence="4" id="KW-1185">Reference proteome</keyword>
<sequence>MYAQFLSAVGTSDSRTVERLERRPVTGPLKDKIAIVTGSSRGIGRAIAERLGKDGATVVLTYYENARQAEEAARVIGNQSVAEQVDIRDLASARELLRKVIDRFGRIDILVNNAAGTNVFKPTELMTEEEYDSMFLITRGVYFTLQEAARHMADNGRIVSISTGGTTMAIPTGGAYAGSKAAIEQFSNGLAKEIGRRGITVNTLSPGVTATDGMVLDDEQATALVAQTALGRLGQPGDIAAAVALLVSDDAHWITGQNIRATGGIV</sequence>
<dbReference type="Pfam" id="PF13561">
    <property type="entry name" value="adh_short_C2"/>
    <property type="match status" value="1"/>
</dbReference>
<dbReference type="SUPFAM" id="SSF51735">
    <property type="entry name" value="NAD(P)-binding Rossmann-fold domains"/>
    <property type="match status" value="1"/>
</dbReference>
<dbReference type="EMBL" id="RCZG01000004">
    <property type="protein sequence ID" value="TPG34146.1"/>
    <property type="molecule type" value="Genomic_DNA"/>
</dbReference>
<dbReference type="PANTHER" id="PTHR48107">
    <property type="entry name" value="NADPH-DEPENDENT ALDEHYDE REDUCTASE-LIKE PROTEIN, CHLOROPLASTIC-RELATED"/>
    <property type="match status" value="1"/>
</dbReference>
<evidence type="ECO:0000313" key="3">
    <source>
        <dbReference type="EMBL" id="TPG34146.1"/>
    </source>
</evidence>
<dbReference type="AlphaFoldDB" id="A0A502ECC6"/>
<organism evidence="3 4">
    <name type="scientific">Mycolicibacterium hodleri</name>
    <dbReference type="NCBI Taxonomy" id="49897"/>
    <lineage>
        <taxon>Bacteria</taxon>
        <taxon>Bacillati</taxon>
        <taxon>Actinomycetota</taxon>
        <taxon>Actinomycetes</taxon>
        <taxon>Mycobacteriales</taxon>
        <taxon>Mycobacteriaceae</taxon>
        <taxon>Mycolicibacterium</taxon>
    </lineage>
</organism>
<dbReference type="InterPro" id="IPR036291">
    <property type="entry name" value="NAD(P)-bd_dom_sf"/>
</dbReference>
<comment type="caution">
    <text evidence="3">The sequence shown here is derived from an EMBL/GenBank/DDBJ whole genome shotgun (WGS) entry which is preliminary data.</text>
</comment>
<dbReference type="PANTHER" id="PTHR48107:SF7">
    <property type="entry name" value="RE15974P"/>
    <property type="match status" value="1"/>
</dbReference>
<proteinExistence type="inferred from homology"/>
<keyword evidence="2" id="KW-0560">Oxidoreductase</keyword>
<evidence type="ECO:0000256" key="2">
    <source>
        <dbReference type="ARBA" id="ARBA00023002"/>
    </source>
</evidence>
<dbReference type="InterPro" id="IPR002347">
    <property type="entry name" value="SDR_fam"/>
</dbReference>
<dbReference type="PRINTS" id="PR00080">
    <property type="entry name" value="SDRFAMILY"/>
</dbReference>
<name>A0A502ECC6_9MYCO</name>
<dbReference type="Gene3D" id="3.40.50.720">
    <property type="entry name" value="NAD(P)-binding Rossmann-like Domain"/>
    <property type="match status" value="1"/>
</dbReference>
<comment type="similarity">
    <text evidence="1">Belongs to the short-chain dehydrogenases/reductases (SDR) family.</text>
</comment>
<accession>A0A502ECC6</accession>
<dbReference type="Proteomes" id="UP000320095">
    <property type="component" value="Unassembled WGS sequence"/>
</dbReference>